<protein>
    <submittedName>
        <fullName evidence="11">Global nitrogen regulator protein</fullName>
    </submittedName>
</protein>
<dbReference type="GO" id="GO:0000122">
    <property type="term" value="P:negative regulation of transcription by RNA polymerase II"/>
    <property type="evidence" value="ECO:0007669"/>
    <property type="project" value="TreeGrafter"/>
</dbReference>
<feature type="region of interest" description="Disordered" evidence="9">
    <location>
        <begin position="78"/>
        <end position="123"/>
    </location>
</feature>
<dbReference type="AlphaFoldDB" id="A0A068RYU4"/>
<dbReference type="GO" id="GO:0008270">
    <property type="term" value="F:zinc ion binding"/>
    <property type="evidence" value="ECO:0007669"/>
    <property type="project" value="UniProtKB-KW"/>
</dbReference>
<feature type="compositionally biased region" description="Pro residues" evidence="9">
    <location>
        <begin position="316"/>
        <end position="332"/>
    </location>
</feature>
<dbReference type="Pfam" id="PF00320">
    <property type="entry name" value="GATA"/>
    <property type="match status" value="1"/>
</dbReference>
<organism evidence="11 12">
    <name type="scientific">Lichtheimia corymbifera JMRC:FSU:9682</name>
    <dbReference type="NCBI Taxonomy" id="1263082"/>
    <lineage>
        <taxon>Eukaryota</taxon>
        <taxon>Fungi</taxon>
        <taxon>Fungi incertae sedis</taxon>
        <taxon>Mucoromycota</taxon>
        <taxon>Mucoromycotina</taxon>
        <taxon>Mucoromycetes</taxon>
        <taxon>Mucorales</taxon>
        <taxon>Lichtheimiaceae</taxon>
        <taxon>Lichtheimia</taxon>
    </lineage>
</organism>
<dbReference type="CDD" id="cd00202">
    <property type="entry name" value="ZnF_GATA"/>
    <property type="match status" value="1"/>
</dbReference>
<feature type="domain" description="GATA-type" evidence="10">
    <location>
        <begin position="370"/>
        <end position="423"/>
    </location>
</feature>
<feature type="compositionally biased region" description="Polar residues" evidence="9">
    <location>
        <begin position="340"/>
        <end position="371"/>
    </location>
</feature>
<dbReference type="GO" id="GO:0005634">
    <property type="term" value="C:nucleus"/>
    <property type="evidence" value="ECO:0007669"/>
    <property type="project" value="UniProtKB-SubCell"/>
</dbReference>
<evidence type="ECO:0000256" key="8">
    <source>
        <dbReference type="PROSITE-ProRule" id="PRU00094"/>
    </source>
</evidence>
<feature type="region of interest" description="Disordered" evidence="9">
    <location>
        <begin position="424"/>
        <end position="542"/>
    </location>
</feature>
<evidence type="ECO:0000259" key="10">
    <source>
        <dbReference type="PROSITE" id="PS50114"/>
    </source>
</evidence>
<dbReference type="InterPro" id="IPR039355">
    <property type="entry name" value="Transcription_factor_GATA"/>
</dbReference>
<evidence type="ECO:0000313" key="11">
    <source>
        <dbReference type="EMBL" id="CDH55169.1"/>
    </source>
</evidence>
<dbReference type="SUPFAM" id="SSF57716">
    <property type="entry name" value="Glucocorticoid receptor-like (DNA-binding domain)"/>
    <property type="match status" value="1"/>
</dbReference>
<dbReference type="VEuPathDB" id="FungiDB:LCOR_06337.1"/>
<dbReference type="EMBL" id="CBTN010000028">
    <property type="protein sequence ID" value="CDH55169.1"/>
    <property type="molecule type" value="Genomic_DNA"/>
</dbReference>
<feature type="compositionally biased region" description="Low complexity" evidence="9">
    <location>
        <begin position="491"/>
        <end position="502"/>
    </location>
</feature>
<dbReference type="PANTHER" id="PTHR10071:SF281">
    <property type="entry name" value="BOX A-BINDING FACTOR-RELATED"/>
    <property type="match status" value="1"/>
</dbReference>
<dbReference type="PROSITE" id="PS00344">
    <property type="entry name" value="GATA_ZN_FINGER_1"/>
    <property type="match status" value="1"/>
</dbReference>
<dbReference type="PROSITE" id="PS50114">
    <property type="entry name" value="GATA_ZN_FINGER_2"/>
    <property type="match status" value="1"/>
</dbReference>
<keyword evidence="2" id="KW-0479">Metal-binding</keyword>
<keyword evidence="12" id="KW-1185">Reference proteome</keyword>
<dbReference type="STRING" id="1263082.A0A068RYU4"/>
<feature type="region of interest" description="Disordered" evidence="9">
    <location>
        <begin position="580"/>
        <end position="617"/>
    </location>
</feature>
<feature type="compositionally biased region" description="Low complexity" evidence="9">
    <location>
        <begin position="606"/>
        <end position="617"/>
    </location>
</feature>
<dbReference type="FunFam" id="3.30.50.10:FF:000007">
    <property type="entry name" value="Nitrogen regulatory AreA, N-terminal"/>
    <property type="match status" value="1"/>
</dbReference>
<dbReference type="Proteomes" id="UP000027586">
    <property type="component" value="Unassembled WGS sequence"/>
</dbReference>
<feature type="region of interest" description="Disordered" evidence="9">
    <location>
        <begin position="185"/>
        <end position="205"/>
    </location>
</feature>
<dbReference type="Pfam" id="PF08550">
    <property type="entry name" value="GATA_AreA"/>
    <property type="match status" value="1"/>
</dbReference>
<feature type="compositionally biased region" description="Low complexity" evidence="9">
    <location>
        <begin position="583"/>
        <end position="594"/>
    </location>
</feature>
<keyword evidence="5" id="KW-0805">Transcription regulation</keyword>
<dbReference type="InterPro" id="IPR013088">
    <property type="entry name" value="Znf_NHR/GATA"/>
</dbReference>
<dbReference type="PRINTS" id="PR00619">
    <property type="entry name" value="GATAZNFINGER"/>
</dbReference>
<dbReference type="GO" id="GO:0000981">
    <property type="term" value="F:DNA-binding transcription factor activity, RNA polymerase II-specific"/>
    <property type="evidence" value="ECO:0007669"/>
    <property type="project" value="TreeGrafter"/>
</dbReference>
<dbReference type="InterPro" id="IPR013860">
    <property type="entry name" value="AreA_GATA"/>
</dbReference>
<dbReference type="GO" id="GO:0045944">
    <property type="term" value="P:positive regulation of transcription by RNA polymerase II"/>
    <property type="evidence" value="ECO:0007669"/>
    <property type="project" value="TreeGrafter"/>
</dbReference>
<dbReference type="OrthoDB" id="515401at2759"/>
<feature type="compositionally biased region" description="Acidic residues" evidence="9">
    <location>
        <begin position="85"/>
        <end position="97"/>
    </location>
</feature>
<dbReference type="GO" id="GO:0000978">
    <property type="term" value="F:RNA polymerase II cis-regulatory region sequence-specific DNA binding"/>
    <property type="evidence" value="ECO:0007669"/>
    <property type="project" value="TreeGrafter"/>
</dbReference>
<dbReference type="Gene3D" id="3.30.50.10">
    <property type="entry name" value="Erythroid Transcription Factor GATA-1, subunit A"/>
    <property type="match status" value="1"/>
</dbReference>
<gene>
    <name evidence="11" type="ORF">LCOR_06337.1</name>
</gene>
<feature type="compositionally biased region" description="Low complexity" evidence="9">
    <location>
        <begin position="461"/>
        <end position="482"/>
    </location>
</feature>
<proteinExistence type="predicted"/>
<feature type="compositionally biased region" description="Polar residues" evidence="9">
    <location>
        <begin position="24"/>
        <end position="41"/>
    </location>
</feature>
<evidence type="ECO:0000256" key="2">
    <source>
        <dbReference type="ARBA" id="ARBA00022723"/>
    </source>
</evidence>
<feature type="compositionally biased region" description="Polar residues" evidence="9">
    <location>
        <begin position="595"/>
        <end position="605"/>
    </location>
</feature>
<evidence type="ECO:0000256" key="9">
    <source>
        <dbReference type="SAM" id="MobiDB-lite"/>
    </source>
</evidence>
<comment type="subcellular location">
    <subcellularLocation>
        <location evidence="1">Nucleus</location>
    </subcellularLocation>
</comment>
<keyword evidence="7" id="KW-0539">Nucleus</keyword>
<feature type="compositionally biased region" description="Polar residues" evidence="9">
    <location>
        <begin position="511"/>
        <end position="541"/>
    </location>
</feature>
<sequence length="617" mass="67263">MPQKDKTKVAVIADQILSDPLFPSKTSSDKSGNSTEPQTQKDPLASQVWRMYTKAKDTLPNGSRLENLTWRMMAMSLKSKKKDDINEDDAMVVDDTPEPAPATAQASIDIRTSSTGNPPSPDDTVGLLSSSAPPYMMDFLREEHERKNVMVTGSSRADILHQCMQSPQLSTDKSITIPSYDFMTSATSQGAPRQTPLDHRSPLPLSSGYALQESFTHSLYQQPTFAAGSAPSSIHEQQPHILTHQTTYSPSSPYHEFSPRSSSPSTPISQEYSSSMQEQVHAGSLSFEDLLALFYNNQQPQQTTGSAGEPSCISPTPSPPPFMQQHPSPSPPAQQHQDYHTSSGDFTRQGMTSTSTSTPLQQRKLSSSKENNAIKCSNCSTTTTPLWRRDPQGQPLCNACGLFLKLHGVVRPLSLKTDVIKKRNRASTSAANGAKQKAKSTNNKSSDAIQQQHHHRRSLGAANIAPNNNNNNQHNNINSSNATQSKRQRRLPSLTPSSSSSPPLAPLVDNPFTSGSTRTHQQQQQSFIPSSPAGSNSSLPTTAPLPPDVYAVLQSIGTQLSSLPAEILPLIASAANYHAVNKQRQQQHQQQQQQSDINTMIQHALQQQQSSSSSYQP</sequence>
<dbReference type="InterPro" id="IPR000679">
    <property type="entry name" value="Znf_GATA"/>
</dbReference>
<feature type="compositionally biased region" description="Polar residues" evidence="9">
    <location>
        <begin position="439"/>
        <end position="451"/>
    </location>
</feature>
<reference evidence="11" key="1">
    <citation type="submission" date="2013-08" db="EMBL/GenBank/DDBJ databases">
        <title>Gene expansion shapes genome architecture in the human pathogen Lichtheimia corymbifera: an evolutionary genomics analysis in the ancient terrestrial Mucorales (Mucoromycotina).</title>
        <authorList>
            <person name="Schwartze V.U."/>
            <person name="Winter S."/>
            <person name="Shelest E."/>
            <person name="Marcet-Houben M."/>
            <person name="Horn F."/>
            <person name="Wehner S."/>
            <person name="Hoffmann K."/>
            <person name="Riege K."/>
            <person name="Sammeth M."/>
            <person name="Nowrousian M."/>
            <person name="Valiante V."/>
            <person name="Linde J."/>
            <person name="Jacobsen I.D."/>
            <person name="Marz M."/>
            <person name="Brakhage A.A."/>
            <person name="Gabaldon T."/>
            <person name="Bocker S."/>
            <person name="Voigt K."/>
        </authorList>
    </citation>
    <scope>NUCLEOTIDE SEQUENCE [LARGE SCALE GENOMIC DNA]</scope>
    <source>
        <strain evidence="11">FSU 9682</strain>
    </source>
</reference>
<keyword evidence="3 8" id="KW-0863">Zinc-finger</keyword>
<feature type="compositionally biased region" description="Low complexity" evidence="9">
    <location>
        <begin position="259"/>
        <end position="275"/>
    </location>
</feature>
<evidence type="ECO:0000256" key="5">
    <source>
        <dbReference type="ARBA" id="ARBA00023015"/>
    </source>
</evidence>
<name>A0A068RYU4_9FUNG</name>
<comment type="caution">
    <text evidence="11">The sequence shown here is derived from an EMBL/GenBank/DDBJ whole genome shotgun (WGS) entry which is preliminary data.</text>
</comment>
<feature type="region of interest" description="Disordered" evidence="9">
    <location>
        <begin position="245"/>
        <end position="280"/>
    </location>
</feature>
<evidence type="ECO:0000256" key="6">
    <source>
        <dbReference type="ARBA" id="ARBA00023163"/>
    </source>
</evidence>
<evidence type="ECO:0000256" key="7">
    <source>
        <dbReference type="ARBA" id="ARBA00023242"/>
    </source>
</evidence>
<keyword evidence="6" id="KW-0804">Transcription</keyword>
<evidence type="ECO:0000256" key="3">
    <source>
        <dbReference type="ARBA" id="ARBA00022771"/>
    </source>
</evidence>
<accession>A0A068RYU4</accession>
<evidence type="ECO:0000256" key="4">
    <source>
        <dbReference type="ARBA" id="ARBA00022833"/>
    </source>
</evidence>
<evidence type="ECO:0000256" key="1">
    <source>
        <dbReference type="ARBA" id="ARBA00004123"/>
    </source>
</evidence>
<dbReference type="PANTHER" id="PTHR10071">
    <property type="entry name" value="TRANSCRIPTION FACTOR GATA FAMILY MEMBER"/>
    <property type="match status" value="1"/>
</dbReference>
<dbReference type="SMART" id="SM00401">
    <property type="entry name" value="ZnF_GATA"/>
    <property type="match status" value="1"/>
</dbReference>
<feature type="compositionally biased region" description="Polar residues" evidence="9">
    <location>
        <begin position="104"/>
        <end position="117"/>
    </location>
</feature>
<feature type="region of interest" description="Disordered" evidence="9">
    <location>
        <begin position="300"/>
        <end position="371"/>
    </location>
</feature>
<keyword evidence="4" id="KW-0862">Zinc</keyword>
<evidence type="ECO:0000313" key="12">
    <source>
        <dbReference type="Proteomes" id="UP000027586"/>
    </source>
</evidence>
<feature type="region of interest" description="Disordered" evidence="9">
    <location>
        <begin position="1"/>
        <end position="65"/>
    </location>
</feature>